<dbReference type="Gene3D" id="3.60.10.10">
    <property type="entry name" value="Endonuclease/exonuclease/phosphatase"/>
    <property type="match status" value="1"/>
</dbReference>
<dbReference type="AlphaFoldDB" id="A0AAV9C2E5"/>
<comment type="caution">
    <text evidence="2">The sequence shown here is derived from an EMBL/GenBank/DDBJ whole genome shotgun (WGS) entry which is preliminary data.</text>
</comment>
<organism evidence="2 3">
    <name type="scientific">Acorus calamus</name>
    <name type="common">Sweet flag</name>
    <dbReference type="NCBI Taxonomy" id="4465"/>
    <lineage>
        <taxon>Eukaryota</taxon>
        <taxon>Viridiplantae</taxon>
        <taxon>Streptophyta</taxon>
        <taxon>Embryophyta</taxon>
        <taxon>Tracheophyta</taxon>
        <taxon>Spermatophyta</taxon>
        <taxon>Magnoliopsida</taxon>
        <taxon>Liliopsida</taxon>
        <taxon>Acoraceae</taxon>
        <taxon>Acorus</taxon>
    </lineage>
</organism>
<accession>A0AAV9C2E5</accession>
<evidence type="ECO:0000313" key="2">
    <source>
        <dbReference type="EMBL" id="KAK1283076.1"/>
    </source>
</evidence>
<dbReference type="EMBL" id="JAUJYO010000021">
    <property type="protein sequence ID" value="KAK1283076.1"/>
    <property type="molecule type" value="Genomic_DNA"/>
</dbReference>
<evidence type="ECO:0000259" key="1">
    <source>
        <dbReference type="Pfam" id="PF03372"/>
    </source>
</evidence>
<sequence>MFSASDLRAIGDGRLTDFVAKASVGASGGILLAWDDIRWKKIDVKVGGFSVSVILEDLSFARCWMWTGVYGPVADEAREALWQELSLIRGTWDFPWVLMGDFNVTRFVEDRNHEGRITGHMMRFSEWISEAGMIDIPLPNQRFTWSNLRERPACARLDRVFVDESWEEVYPWSSLKALPRIGSNHNPLIFVGGEGRTCHQHFKFENWWLLCDGLREEVAAAWNLETPELVGARKINFHKSSMMGIRMETDELLPLARIFECQINHFPTRLLGLPLHIGKLRKSDWNPLVERFEKRLEGWKGKALSVGGRLTLVQAGASGEDKKVHLV</sequence>
<dbReference type="InterPro" id="IPR005135">
    <property type="entry name" value="Endo/exonuclease/phosphatase"/>
</dbReference>
<reference evidence="2" key="1">
    <citation type="journal article" date="2023" name="Nat. Commun.">
        <title>Diploid and tetraploid genomes of Acorus and the evolution of monocots.</title>
        <authorList>
            <person name="Ma L."/>
            <person name="Liu K.W."/>
            <person name="Li Z."/>
            <person name="Hsiao Y.Y."/>
            <person name="Qi Y."/>
            <person name="Fu T."/>
            <person name="Tang G.D."/>
            <person name="Zhang D."/>
            <person name="Sun W.H."/>
            <person name="Liu D.K."/>
            <person name="Li Y."/>
            <person name="Chen G.Z."/>
            <person name="Liu X.D."/>
            <person name="Liao X.Y."/>
            <person name="Jiang Y.T."/>
            <person name="Yu X."/>
            <person name="Hao Y."/>
            <person name="Huang J."/>
            <person name="Zhao X.W."/>
            <person name="Ke S."/>
            <person name="Chen Y.Y."/>
            <person name="Wu W.L."/>
            <person name="Hsu J.L."/>
            <person name="Lin Y.F."/>
            <person name="Huang M.D."/>
            <person name="Li C.Y."/>
            <person name="Huang L."/>
            <person name="Wang Z.W."/>
            <person name="Zhao X."/>
            <person name="Zhong W.Y."/>
            <person name="Peng D.H."/>
            <person name="Ahmad S."/>
            <person name="Lan S."/>
            <person name="Zhang J.S."/>
            <person name="Tsai W.C."/>
            <person name="Van de Peer Y."/>
            <person name="Liu Z.J."/>
        </authorList>
    </citation>
    <scope>NUCLEOTIDE SEQUENCE</scope>
    <source>
        <strain evidence="2">CP</strain>
    </source>
</reference>
<name>A0AAV9C2E5_ACOCL</name>
<proteinExistence type="predicted"/>
<dbReference type="InterPro" id="IPR036691">
    <property type="entry name" value="Endo/exonu/phosph_ase_sf"/>
</dbReference>
<keyword evidence="3" id="KW-1185">Reference proteome</keyword>
<dbReference type="Pfam" id="PF03372">
    <property type="entry name" value="Exo_endo_phos"/>
    <property type="match status" value="1"/>
</dbReference>
<dbReference type="GO" id="GO:0003824">
    <property type="term" value="F:catalytic activity"/>
    <property type="evidence" value="ECO:0007669"/>
    <property type="project" value="InterPro"/>
</dbReference>
<evidence type="ECO:0000313" key="3">
    <source>
        <dbReference type="Proteomes" id="UP001180020"/>
    </source>
</evidence>
<dbReference type="PANTHER" id="PTHR33710">
    <property type="entry name" value="BNAC02G09200D PROTEIN"/>
    <property type="match status" value="1"/>
</dbReference>
<protein>
    <recommendedName>
        <fullName evidence="1">Endonuclease/exonuclease/phosphatase domain-containing protein</fullName>
    </recommendedName>
</protein>
<reference evidence="2" key="2">
    <citation type="submission" date="2023-06" db="EMBL/GenBank/DDBJ databases">
        <authorList>
            <person name="Ma L."/>
            <person name="Liu K.-W."/>
            <person name="Li Z."/>
            <person name="Hsiao Y.-Y."/>
            <person name="Qi Y."/>
            <person name="Fu T."/>
            <person name="Tang G."/>
            <person name="Zhang D."/>
            <person name="Sun W.-H."/>
            <person name="Liu D.-K."/>
            <person name="Li Y."/>
            <person name="Chen G.-Z."/>
            <person name="Liu X.-D."/>
            <person name="Liao X.-Y."/>
            <person name="Jiang Y.-T."/>
            <person name="Yu X."/>
            <person name="Hao Y."/>
            <person name="Huang J."/>
            <person name="Zhao X.-W."/>
            <person name="Ke S."/>
            <person name="Chen Y.-Y."/>
            <person name="Wu W.-L."/>
            <person name="Hsu J.-L."/>
            <person name="Lin Y.-F."/>
            <person name="Huang M.-D."/>
            <person name="Li C.-Y."/>
            <person name="Huang L."/>
            <person name="Wang Z.-W."/>
            <person name="Zhao X."/>
            <person name="Zhong W.-Y."/>
            <person name="Peng D.-H."/>
            <person name="Ahmad S."/>
            <person name="Lan S."/>
            <person name="Zhang J.-S."/>
            <person name="Tsai W.-C."/>
            <person name="Van De Peer Y."/>
            <person name="Liu Z.-J."/>
        </authorList>
    </citation>
    <scope>NUCLEOTIDE SEQUENCE</scope>
    <source>
        <strain evidence="2">CP</strain>
        <tissue evidence="2">Leaves</tissue>
    </source>
</reference>
<dbReference type="PANTHER" id="PTHR33710:SF71">
    <property type="entry name" value="ENDONUCLEASE_EXONUCLEASE_PHOSPHATASE DOMAIN-CONTAINING PROTEIN"/>
    <property type="match status" value="1"/>
</dbReference>
<gene>
    <name evidence="2" type="ORF">QJS10_CPB21g01093</name>
</gene>
<feature type="domain" description="Endonuclease/exonuclease/phosphatase" evidence="1">
    <location>
        <begin position="31"/>
        <end position="185"/>
    </location>
</feature>
<dbReference type="Proteomes" id="UP001180020">
    <property type="component" value="Unassembled WGS sequence"/>
</dbReference>
<dbReference type="SUPFAM" id="SSF56219">
    <property type="entry name" value="DNase I-like"/>
    <property type="match status" value="1"/>
</dbReference>